<name>A0A8X8WQJ6_SALSN</name>
<dbReference type="InterPro" id="IPR001932">
    <property type="entry name" value="PPM-type_phosphatase-like_dom"/>
</dbReference>
<dbReference type="InterPro" id="IPR036457">
    <property type="entry name" value="PPM-type-like_dom_sf"/>
</dbReference>
<proteinExistence type="predicted"/>
<dbReference type="AlphaFoldDB" id="A0A8X8WQJ6"/>
<dbReference type="Gene3D" id="3.60.40.10">
    <property type="entry name" value="PPM-type phosphatase domain"/>
    <property type="match status" value="1"/>
</dbReference>
<reference evidence="2" key="2">
    <citation type="submission" date="2020-08" db="EMBL/GenBank/DDBJ databases">
        <title>Plant Genome Project.</title>
        <authorList>
            <person name="Zhang R.-G."/>
        </authorList>
    </citation>
    <scope>NUCLEOTIDE SEQUENCE</scope>
    <source>
        <strain evidence="2">Huo1</strain>
        <tissue evidence="2">Leaf</tissue>
    </source>
</reference>
<evidence type="ECO:0000313" key="2">
    <source>
        <dbReference type="EMBL" id="KAG6399398.1"/>
    </source>
</evidence>
<dbReference type="EMBL" id="PNBA02000015">
    <property type="protein sequence ID" value="KAG6399398.1"/>
    <property type="molecule type" value="Genomic_DNA"/>
</dbReference>
<evidence type="ECO:0000313" key="3">
    <source>
        <dbReference type="Proteomes" id="UP000298416"/>
    </source>
</evidence>
<feature type="domain" description="PPM-type phosphatase" evidence="1">
    <location>
        <begin position="5"/>
        <end position="211"/>
    </location>
</feature>
<evidence type="ECO:0000259" key="1">
    <source>
        <dbReference type="PROSITE" id="PS51746"/>
    </source>
</evidence>
<dbReference type="Proteomes" id="UP000298416">
    <property type="component" value="Unassembled WGS sequence"/>
</dbReference>
<keyword evidence="3" id="KW-1185">Reference proteome</keyword>
<dbReference type="PROSITE" id="PS51257">
    <property type="entry name" value="PROKAR_LIPOPROTEIN"/>
    <property type="match status" value="1"/>
</dbReference>
<sequence length="225" mass="24154">MRVMRDPIMVMPPRSLPGGYSSFAAYGCGAGAMVPETCAEKLHHCLERHAAAVAEDRIGWGQVVMDCFSSIYEEQTGSAAAKRMLKFTAVVAAPQKGELVVVVNSGGSRAVLWSGGVALPLWNDHNKGDESVKTEEGALVYLENLSGEEECVKGSRSWEPEWLGKRWHVRKCLRRSPLEGGGGISQATAMLAELAIAKGSKDSIAIVVLQLNSTQPNDVALLCLD</sequence>
<accession>A0A8X8WQJ6</accession>
<reference evidence="2" key="1">
    <citation type="submission" date="2018-01" db="EMBL/GenBank/DDBJ databases">
        <authorList>
            <person name="Mao J.F."/>
        </authorList>
    </citation>
    <scope>NUCLEOTIDE SEQUENCE</scope>
    <source>
        <strain evidence="2">Huo1</strain>
        <tissue evidence="2">Leaf</tissue>
    </source>
</reference>
<dbReference type="SUPFAM" id="SSF81606">
    <property type="entry name" value="PP2C-like"/>
    <property type="match status" value="1"/>
</dbReference>
<protein>
    <recommendedName>
        <fullName evidence="1">PPM-type phosphatase domain-containing protein</fullName>
    </recommendedName>
</protein>
<comment type="caution">
    <text evidence="2">The sequence shown here is derived from an EMBL/GenBank/DDBJ whole genome shotgun (WGS) entry which is preliminary data.</text>
</comment>
<gene>
    <name evidence="2" type="ORF">SASPL_140879</name>
</gene>
<dbReference type="PROSITE" id="PS51746">
    <property type="entry name" value="PPM_2"/>
    <property type="match status" value="1"/>
</dbReference>
<organism evidence="2">
    <name type="scientific">Salvia splendens</name>
    <name type="common">Scarlet sage</name>
    <dbReference type="NCBI Taxonomy" id="180675"/>
    <lineage>
        <taxon>Eukaryota</taxon>
        <taxon>Viridiplantae</taxon>
        <taxon>Streptophyta</taxon>
        <taxon>Embryophyta</taxon>
        <taxon>Tracheophyta</taxon>
        <taxon>Spermatophyta</taxon>
        <taxon>Magnoliopsida</taxon>
        <taxon>eudicotyledons</taxon>
        <taxon>Gunneridae</taxon>
        <taxon>Pentapetalae</taxon>
        <taxon>asterids</taxon>
        <taxon>lamiids</taxon>
        <taxon>Lamiales</taxon>
        <taxon>Lamiaceae</taxon>
        <taxon>Nepetoideae</taxon>
        <taxon>Mentheae</taxon>
        <taxon>Salviinae</taxon>
        <taxon>Salvia</taxon>
        <taxon>Salvia subgen. Calosphace</taxon>
        <taxon>core Calosphace</taxon>
    </lineage>
</organism>